<accession>A0A3N0EGN4</accession>
<dbReference type="Proteomes" id="UP000269198">
    <property type="component" value="Unassembled WGS sequence"/>
</dbReference>
<evidence type="ECO:0000259" key="1">
    <source>
        <dbReference type="Pfam" id="PF13391"/>
    </source>
</evidence>
<protein>
    <submittedName>
        <fullName evidence="2">HNH endonuclease</fullName>
    </submittedName>
</protein>
<proteinExistence type="predicted"/>
<feature type="domain" description="HNH nuclease" evidence="1">
    <location>
        <begin position="208"/>
        <end position="257"/>
    </location>
</feature>
<keyword evidence="2" id="KW-0255">Endonuclease</keyword>
<gene>
    <name evidence="2" type="ORF">EFW17_02330</name>
</gene>
<organism evidence="2 3">
    <name type="scientific">Halostreptopolyspora alba</name>
    <dbReference type="NCBI Taxonomy" id="2487137"/>
    <lineage>
        <taxon>Bacteria</taxon>
        <taxon>Bacillati</taxon>
        <taxon>Actinomycetota</taxon>
        <taxon>Actinomycetes</taxon>
        <taxon>Streptosporangiales</taxon>
        <taxon>Nocardiopsidaceae</taxon>
        <taxon>Halostreptopolyspora</taxon>
    </lineage>
</organism>
<dbReference type="AlphaFoldDB" id="A0A3N0EGN4"/>
<keyword evidence="3" id="KW-1185">Reference proteome</keyword>
<name>A0A3N0EGN4_9ACTN</name>
<keyword evidence="2" id="KW-0378">Hydrolase</keyword>
<evidence type="ECO:0000313" key="2">
    <source>
        <dbReference type="EMBL" id="RNL87002.1"/>
    </source>
</evidence>
<evidence type="ECO:0000313" key="3">
    <source>
        <dbReference type="Proteomes" id="UP000269198"/>
    </source>
</evidence>
<dbReference type="OrthoDB" id="4464809at2"/>
<dbReference type="InterPro" id="IPR003615">
    <property type="entry name" value="HNH_nuc"/>
</dbReference>
<reference evidence="2 3" key="1">
    <citation type="submission" date="2018-11" db="EMBL/GenBank/DDBJ databases">
        <title>The genome draft of YIM 96095.</title>
        <authorList>
            <person name="Tang S.-K."/>
            <person name="Chunyu W.-X."/>
            <person name="Feng Y.-Z."/>
        </authorList>
    </citation>
    <scope>NUCLEOTIDE SEQUENCE [LARGE SCALE GENOMIC DNA]</scope>
    <source>
        <strain evidence="2 3">YIM 96095</strain>
    </source>
</reference>
<dbReference type="Pfam" id="PF13391">
    <property type="entry name" value="HNH_2"/>
    <property type="match status" value="1"/>
</dbReference>
<keyword evidence="2" id="KW-0540">Nuclease</keyword>
<dbReference type="GO" id="GO:0004519">
    <property type="term" value="F:endonuclease activity"/>
    <property type="evidence" value="ECO:0007669"/>
    <property type="project" value="UniProtKB-KW"/>
</dbReference>
<comment type="caution">
    <text evidence="2">The sequence shown here is derived from an EMBL/GenBank/DDBJ whole genome shotgun (WGS) entry which is preliminary data.</text>
</comment>
<sequence>MGFTVVDREASTLEEELAWRLAVWEHLKATHDDLKKVEPTALRAFGAYGGAQGVWVDTQRTSKFHGEGVTVGILHTGVDYPDEVSDEGVFYHYPVTKRPAQRDRSEVAATQAAGTLQLPIFVITKPTPSSTVRAVQLGWVSGWDDDSKQFLIDYGDQPPEELITEDQSDEEPFVPVVSQRTKKHRAVMERSDQNRFKLKVLKRYGSRCPLSGVTVPQMIEAAHLIPHAKNGTSDPRNGLPLNVALHRAFDANLFAIDPETLDVVVSRDGPSIADLGIITPHLRDLAQPPHREALEWRYNEWQRRAAPPEE</sequence>
<dbReference type="EMBL" id="RJMB01000002">
    <property type="protein sequence ID" value="RNL87002.1"/>
    <property type="molecule type" value="Genomic_DNA"/>
</dbReference>